<evidence type="ECO:0000313" key="2">
    <source>
        <dbReference type="EMBL" id="RJS44865.1"/>
    </source>
</evidence>
<gene>
    <name evidence="2" type="ORF">D4739_00470</name>
</gene>
<name>A0A3A5H618_9ACTN</name>
<feature type="compositionally biased region" description="Basic and acidic residues" evidence="1">
    <location>
        <begin position="41"/>
        <end position="59"/>
    </location>
</feature>
<protein>
    <submittedName>
        <fullName evidence="2">Uncharacterized protein</fullName>
    </submittedName>
</protein>
<evidence type="ECO:0000256" key="1">
    <source>
        <dbReference type="SAM" id="MobiDB-lite"/>
    </source>
</evidence>
<evidence type="ECO:0000313" key="3">
    <source>
        <dbReference type="Proteomes" id="UP000276542"/>
    </source>
</evidence>
<proteinExistence type="predicted"/>
<keyword evidence="3" id="KW-1185">Reference proteome</keyword>
<dbReference type="Proteomes" id="UP000276542">
    <property type="component" value="Unassembled WGS sequence"/>
</dbReference>
<dbReference type="AlphaFoldDB" id="A0A3A5H618"/>
<comment type="caution">
    <text evidence="2">The sequence shown here is derived from an EMBL/GenBank/DDBJ whole genome shotgun (WGS) entry which is preliminary data.</text>
</comment>
<organism evidence="2 3">
    <name type="scientific">Nocardioides cavernaquae</name>
    <dbReference type="NCBI Taxonomy" id="2321396"/>
    <lineage>
        <taxon>Bacteria</taxon>
        <taxon>Bacillati</taxon>
        <taxon>Actinomycetota</taxon>
        <taxon>Actinomycetes</taxon>
        <taxon>Propionibacteriales</taxon>
        <taxon>Nocardioidaceae</taxon>
        <taxon>Nocardioides</taxon>
    </lineage>
</organism>
<dbReference type="EMBL" id="QYRP01000002">
    <property type="protein sequence ID" value="RJS44865.1"/>
    <property type="molecule type" value="Genomic_DNA"/>
</dbReference>
<accession>A0A3A5H618</accession>
<feature type="region of interest" description="Disordered" evidence="1">
    <location>
        <begin position="39"/>
        <end position="59"/>
    </location>
</feature>
<reference evidence="3" key="1">
    <citation type="submission" date="2018-09" db="EMBL/GenBank/DDBJ databases">
        <authorList>
            <person name="Zhu H."/>
        </authorList>
    </citation>
    <scope>NUCLEOTIDE SEQUENCE [LARGE SCALE GENOMIC DNA]</scope>
    <source>
        <strain evidence="3">K1W22B-1</strain>
    </source>
</reference>
<sequence>MKPASRAIADDRIARHHQTQAVESERQIVVEGSDVIHAAHRRDQESAAHSRADRVGISK</sequence>